<dbReference type="CDD" id="cd02248">
    <property type="entry name" value="Peptidase_C1A"/>
    <property type="match status" value="1"/>
</dbReference>
<keyword evidence="5" id="KW-1185">Reference proteome</keyword>
<accession>A0ABP3YB21</accession>
<evidence type="ECO:0000313" key="5">
    <source>
        <dbReference type="Proteomes" id="UP001500469"/>
    </source>
</evidence>
<keyword evidence="2" id="KW-1015">Disulfide bond</keyword>
<dbReference type="Gene3D" id="3.90.70.10">
    <property type="entry name" value="Cysteine proteinases"/>
    <property type="match status" value="1"/>
</dbReference>
<sequence length="366" mass="39716">MSKQPLELKAIQEAISKDAAEWEAGITAVSELSQAEKERLLGYTPGPDDPSLEEQEAMGKSALQAYQSMAFSSFAAPTAIDWRNNGGNFVTPVKNQGGCGSCVSFGTIASVESQVKIQRGAGYAVDLSEAQLFYCHARQEGRNCGNGWWPDKAMKAFQDKGVTREASYPYTAGDQNCSGLASDYASYLTKIAGYSKISGIEPIKEYVATKGPVEACFTVYQDFYNYTSGIYRHITGSSVGGHCVCIVGYNASQQYWICKNSWGTGFGESGYFKIKFGECGIEGQVYGPTAIINDDQLNSVKITGLWANGENRNGWVYASGYGWKKITTKSDEAFITMLTQLASAKVTGTNCNLTISNGQISKIYIF</sequence>
<name>A0ABP3YB21_9BACT</name>
<comment type="similarity">
    <text evidence="1">Belongs to the peptidase C1 family.</text>
</comment>
<dbReference type="PRINTS" id="PR00705">
    <property type="entry name" value="PAPAIN"/>
</dbReference>
<reference evidence="5" key="1">
    <citation type="journal article" date="2019" name="Int. J. Syst. Evol. Microbiol.">
        <title>The Global Catalogue of Microorganisms (GCM) 10K type strain sequencing project: providing services to taxonomists for standard genome sequencing and annotation.</title>
        <authorList>
            <consortium name="The Broad Institute Genomics Platform"/>
            <consortium name="The Broad Institute Genome Sequencing Center for Infectious Disease"/>
            <person name="Wu L."/>
            <person name="Ma J."/>
        </authorList>
    </citation>
    <scope>NUCLEOTIDE SEQUENCE [LARGE SCALE GENOMIC DNA]</scope>
    <source>
        <strain evidence="5">JCM 16112</strain>
    </source>
</reference>
<dbReference type="InterPro" id="IPR038765">
    <property type="entry name" value="Papain-like_cys_pep_sf"/>
</dbReference>
<evidence type="ECO:0000256" key="1">
    <source>
        <dbReference type="ARBA" id="ARBA00008455"/>
    </source>
</evidence>
<evidence type="ECO:0000259" key="3">
    <source>
        <dbReference type="SMART" id="SM00645"/>
    </source>
</evidence>
<comment type="caution">
    <text evidence="4">The sequence shown here is derived from an EMBL/GenBank/DDBJ whole genome shotgun (WGS) entry which is preliminary data.</text>
</comment>
<dbReference type="PROSITE" id="PS00639">
    <property type="entry name" value="THIOL_PROTEASE_HIS"/>
    <property type="match status" value="1"/>
</dbReference>
<gene>
    <name evidence="4" type="ORF">GCM10009119_10500</name>
</gene>
<dbReference type="SUPFAM" id="SSF54001">
    <property type="entry name" value="Cysteine proteinases"/>
    <property type="match status" value="1"/>
</dbReference>
<dbReference type="Proteomes" id="UP001500469">
    <property type="component" value="Unassembled WGS sequence"/>
</dbReference>
<dbReference type="Pfam" id="PF00112">
    <property type="entry name" value="Peptidase_C1"/>
    <property type="match status" value="1"/>
</dbReference>
<dbReference type="InterPro" id="IPR013128">
    <property type="entry name" value="Peptidase_C1A"/>
</dbReference>
<organism evidence="4 5">
    <name type="scientific">Algoriphagus jejuensis</name>
    <dbReference type="NCBI Taxonomy" id="419934"/>
    <lineage>
        <taxon>Bacteria</taxon>
        <taxon>Pseudomonadati</taxon>
        <taxon>Bacteroidota</taxon>
        <taxon>Cytophagia</taxon>
        <taxon>Cytophagales</taxon>
        <taxon>Cyclobacteriaceae</taxon>
        <taxon>Algoriphagus</taxon>
    </lineage>
</organism>
<feature type="domain" description="Peptidase C1A papain C-terminal" evidence="3">
    <location>
        <begin position="76"/>
        <end position="289"/>
    </location>
</feature>
<protein>
    <recommendedName>
        <fullName evidence="3">Peptidase C1A papain C-terminal domain-containing protein</fullName>
    </recommendedName>
</protein>
<proteinExistence type="inferred from homology"/>
<dbReference type="InterPro" id="IPR000668">
    <property type="entry name" value="Peptidase_C1A_C"/>
</dbReference>
<dbReference type="EMBL" id="BAAAFI010000003">
    <property type="protein sequence ID" value="GAA0878082.1"/>
    <property type="molecule type" value="Genomic_DNA"/>
</dbReference>
<dbReference type="SMART" id="SM00645">
    <property type="entry name" value="Pept_C1"/>
    <property type="match status" value="1"/>
</dbReference>
<dbReference type="InterPro" id="IPR039417">
    <property type="entry name" value="Peptidase_C1A_papain-like"/>
</dbReference>
<dbReference type="PANTHER" id="PTHR12411">
    <property type="entry name" value="CYSTEINE PROTEASE FAMILY C1-RELATED"/>
    <property type="match status" value="1"/>
</dbReference>
<evidence type="ECO:0000313" key="4">
    <source>
        <dbReference type="EMBL" id="GAA0878082.1"/>
    </source>
</evidence>
<evidence type="ECO:0000256" key="2">
    <source>
        <dbReference type="ARBA" id="ARBA00023157"/>
    </source>
</evidence>
<dbReference type="InterPro" id="IPR025661">
    <property type="entry name" value="Pept_asp_AS"/>
</dbReference>
<dbReference type="PROSITE" id="PS00640">
    <property type="entry name" value="THIOL_PROTEASE_ASN"/>
    <property type="match status" value="1"/>
</dbReference>
<dbReference type="RefSeq" id="WP_343849215.1">
    <property type="nucleotide sequence ID" value="NZ_BAAAFI010000003.1"/>
</dbReference>
<dbReference type="InterPro" id="IPR025660">
    <property type="entry name" value="Pept_his_AS"/>
</dbReference>